<keyword evidence="3" id="KW-0813">Transport</keyword>
<dbReference type="GO" id="GO:0005886">
    <property type="term" value="C:plasma membrane"/>
    <property type="evidence" value="ECO:0007669"/>
    <property type="project" value="UniProtKB-SubCell"/>
</dbReference>
<evidence type="ECO:0000256" key="7">
    <source>
        <dbReference type="ARBA" id="ARBA00023136"/>
    </source>
</evidence>
<evidence type="ECO:0000313" key="9">
    <source>
        <dbReference type="EMBL" id="AQZ51699.1"/>
    </source>
</evidence>
<evidence type="ECO:0000313" key="10">
    <source>
        <dbReference type="Proteomes" id="UP000191135"/>
    </source>
</evidence>
<dbReference type="Pfam" id="PF03547">
    <property type="entry name" value="Mem_trans"/>
    <property type="match status" value="1"/>
</dbReference>
<reference evidence="9 10" key="1">
    <citation type="submission" date="2017-03" db="EMBL/GenBank/DDBJ databases">
        <title>Foreign affairs: Plasmid Transfer between Roseobacters and Rhizobia.</title>
        <authorList>
            <person name="Bartling P."/>
            <person name="Bunk B."/>
            <person name="Overmann J."/>
            <person name="Brinkmann H."/>
            <person name="Petersen J."/>
        </authorList>
    </citation>
    <scope>NUCLEOTIDE SEQUENCE [LARGE SCALE GENOMIC DNA]</scope>
    <source>
        <strain evidence="9 10">MACL11</strain>
    </source>
</reference>
<keyword evidence="10" id="KW-1185">Reference proteome</keyword>
<name>A0A1U9Z1Y0_9HYPH</name>
<dbReference type="KEGG" id="mmed:Mame_02370"/>
<comment type="similarity">
    <text evidence="2">Belongs to the auxin efflux carrier (TC 2.A.69) family.</text>
</comment>
<feature type="transmembrane region" description="Helical" evidence="8">
    <location>
        <begin position="38"/>
        <end position="55"/>
    </location>
</feature>
<evidence type="ECO:0000256" key="5">
    <source>
        <dbReference type="ARBA" id="ARBA00022692"/>
    </source>
</evidence>
<sequence length="308" mass="32481">MLIIFESVLPIFLVIAFGAVLKRVPLFSEAFWSGLNQLGYYVLFPALLVTTLARADFSSLDAGRIGWVALLAVAAITALSIALWPILKRTGLSRPAFTSVFQTTTRWNAFVALAIADKFAGLEGMAVISLMMTATIVPLNIINVLVLVLFSEGKTNIMVMVRNVVTNPLIIAALVSIIINVLGIPIYDPLYAGLDLMARAALGMGLLLVGAGLVISDALKPKPMVLLPTALKLILFPLVTYALATAFGITGMALTVMVLGASVPTAMNGYVLARQLGGDARLYSAVVTVQTVVSIITLPIALLLVGGG</sequence>
<keyword evidence="5 8" id="KW-0812">Transmembrane</keyword>
<feature type="transmembrane region" description="Helical" evidence="8">
    <location>
        <begin position="235"/>
        <end position="262"/>
    </location>
</feature>
<dbReference type="Gene3D" id="1.20.1530.20">
    <property type="match status" value="1"/>
</dbReference>
<proteinExistence type="inferred from homology"/>
<gene>
    <name evidence="9" type="ORF">Mame_02370</name>
</gene>
<dbReference type="eggNOG" id="COG0679">
    <property type="taxonomic scope" value="Bacteria"/>
</dbReference>
<dbReference type="GO" id="GO:0055085">
    <property type="term" value="P:transmembrane transport"/>
    <property type="evidence" value="ECO:0007669"/>
    <property type="project" value="InterPro"/>
</dbReference>
<dbReference type="InterPro" id="IPR004776">
    <property type="entry name" value="Mem_transp_PIN-like"/>
</dbReference>
<feature type="transmembrane region" description="Helical" evidence="8">
    <location>
        <begin position="282"/>
        <end position="305"/>
    </location>
</feature>
<dbReference type="EMBL" id="CP020330">
    <property type="protein sequence ID" value="AQZ51699.1"/>
    <property type="molecule type" value="Genomic_DNA"/>
</dbReference>
<comment type="subcellular location">
    <subcellularLocation>
        <location evidence="1">Cell membrane</location>
        <topology evidence="1">Multi-pass membrane protein</topology>
    </subcellularLocation>
</comment>
<feature type="transmembrane region" description="Helical" evidence="8">
    <location>
        <begin position="196"/>
        <end position="215"/>
    </location>
</feature>
<evidence type="ECO:0000256" key="2">
    <source>
        <dbReference type="ARBA" id="ARBA00010145"/>
    </source>
</evidence>
<dbReference type="RefSeq" id="WP_018063705.1">
    <property type="nucleotide sequence ID" value="NZ_AQWH01000004.1"/>
</dbReference>
<evidence type="ECO:0000256" key="8">
    <source>
        <dbReference type="SAM" id="Phobius"/>
    </source>
</evidence>
<feature type="transmembrane region" description="Helical" evidence="8">
    <location>
        <begin position="67"/>
        <end position="87"/>
    </location>
</feature>
<dbReference type="PANTHER" id="PTHR36838:SF4">
    <property type="entry name" value="AUXIN EFFLUX CARRIER FAMILY PROTEIN"/>
    <property type="match status" value="1"/>
</dbReference>
<accession>A0A1U9Z1Y0</accession>
<feature type="transmembrane region" description="Helical" evidence="8">
    <location>
        <begin position="126"/>
        <end position="151"/>
    </location>
</feature>
<organism evidence="9 10">
    <name type="scientific">Martelella mediterranea DSM 17316</name>
    <dbReference type="NCBI Taxonomy" id="1122214"/>
    <lineage>
        <taxon>Bacteria</taxon>
        <taxon>Pseudomonadati</taxon>
        <taxon>Pseudomonadota</taxon>
        <taxon>Alphaproteobacteria</taxon>
        <taxon>Hyphomicrobiales</taxon>
        <taxon>Aurantimonadaceae</taxon>
        <taxon>Martelella</taxon>
    </lineage>
</organism>
<keyword evidence="4" id="KW-1003">Cell membrane</keyword>
<evidence type="ECO:0000256" key="6">
    <source>
        <dbReference type="ARBA" id="ARBA00022989"/>
    </source>
</evidence>
<dbReference type="PANTHER" id="PTHR36838">
    <property type="entry name" value="AUXIN EFFLUX CARRIER FAMILY PROTEIN"/>
    <property type="match status" value="1"/>
</dbReference>
<evidence type="ECO:0000256" key="1">
    <source>
        <dbReference type="ARBA" id="ARBA00004651"/>
    </source>
</evidence>
<dbReference type="Proteomes" id="UP000191135">
    <property type="component" value="Chromosome"/>
</dbReference>
<dbReference type="STRING" id="1122214.Mame_02370"/>
<protein>
    <submittedName>
        <fullName evidence="9">Putative transporter YfdV</fullName>
    </submittedName>
</protein>
<dbReference type="InterPro" id="IPR038770">
    <property type="entry name" value="Na+/solute_symporter_sf"/>
</dbReference>
<dbReference type="OrthoDB" id="9805563at2"/>
<keyword evidence="7 8" id="KW-0472">Membrane</keyword>
<evidence type="ECO:0000256" key="4">
    <source>
        <dbReference type="ARBA" id="ARBA00022475"/>
    </source>
</evidence>
<keyword evidence="6 8" id="KW-1133">Transmembrane helix</keyword>
<feature type="transmembrane region" description="Helical" evidence="8">
    <location>
        <begin position="163"/>
        <end position="184"/>
    </location>
</feature>
<dbReference type="AlphaFoldDB" id="A0A1U9Z1Y0"/>
<evidence type="ECO:0000256" key="3">
    <source>
        <dbReference type="ARBA" id="ARBA00022448"/>
    </source>
</evidence>